<keyword evidence="5" id="KW-0732">Signal</keyword>
<keyword evidence="9" id="KW-1185">Reference proteome</keyword>
<reference evidence="8" key="1">
    <citation type="journal article" date="2014" name="Genome Announc.">
        <title>Draft Genome Sequences of Three Alkaliphilic Bacillus Strains, Bacillus wakoensis JCM 9140T, Bacillus akibai JCM 9157T, and Bacillus hemicellulosilyticus JCM 9152T.</title>
        <authorList>
            <person name="Yuki M."/>
            <person name="Oshima K."/>
            <person name="Suda W."/>
            <person name="Oshida Y."/>
            <person name="Kitamura K."/>
            <person name="Iida T."/>
            <person name="Hattori M."/>
            <person name="Ohkuma M."/>
        </authorList>
    </citation>
    <scope>NUCLEOTIDE SEQUENCE [LARGE SCALE GENOMIC DNA]</scope>
    <source>
        <strain evidence="8">JCM 9152</strain>
    </source>
</reference>
<protein>
    <submittedName>
        <fullName evidence="8">Mannanase</fullName>
    </submittedName>
</protein>
<proteinExistence type="inferred from homology"/>
<keyword evidence="2 4" id="KW-0378">Hydrolase</keyword>
<evidence type="ECO:0000259" key="6">
    <source>
        <dbReference type="Pfam" id="PF00150"/>
    </source>
</evidence>
<sequence length="490" mass="53786">MRNFGKLIVSSCLLFSFFLFASDGHSQTHSGFYIEGSTLYDANGEPFVMRGINHGHAWYKHDSNVAIPAIANQGANTIRIVLSDGGQWAKDDINTLNQVLDLAEEHEMIAVVEVHDATGSNSMADLNRAVDYWIEMKDALIGKEDRVIINIANEWYGAWDGQGWANGYKEVIPRLRNAGFTHTLMVDAAGWGQYPQSIHDYGQEVFNADPLANTMFSIHMYEYAGGNASMVQSNIDGVVDQGLALVIGEFGHMHTDGDVDEATILSYSQQRGVGWLAWSWKGNGTQWEYLDLSYDWQGTNLTSWGNTIVHGPNGLLETSIPSSIFHTAPNNGDPPPHNGNETILYDFEHGTQGWSGSSLLGGPWTTNEWSTNGNHSLKADIFLSANSKHELAKVENRNLSGYSTLQATVRHAHWGNVGNLTARMYVKTGSNYSWFNGDPIPVNSANGTTVTLPLSSIPNLNDVKEIGVEFIGASNSNGQTAIYLDHVTIQ</sequence>
<evidence type="ECO:0000313" key="8">
    <source>
        <dbReference type="EMBL" id="GAE32229.1"/>
    </source>
</evidence>
<feature type="domain" description="Glycoside hydrolase family 5" evidence="6">
    <location>
        <begin position="41"/>
        <end position="283"/>
    </location>
</feature>
<comment type="similarity">
    <text evidence="1 4">Belongs to the glycosyl hydrolase 5 (cellulase A) family.</text>
</comment>
<gene>
    <name evidence="8" type="ORF">JCM9152_3753</name>
</gene>
<dbReference type="SUPFAM" id="SSF49785">
    <property type="entry name" value="Galactose-binding domain-like"/>
    <property type="match status" value="1"/>
</dbReference>
<dbReference type="GO" id="GO:0009251">
    <property type="term" value="P:glucan catabolic process"/>
    <property type="evidence" value="ECO:0007669"/>
    <property type="project" value="TreeGrafter"/>
</dbReference>
<dbReference type="Gene3D" id="2.60.120.260">
    <property type="entry name" value="Galactose-binding domain-like"/>
    <property type="match status" value="1"/>
</dbReference>
<dbReference type="InterPro" id="IPR017853">
    <property type="entry name" value="GH"/>
</dbReference>
<dbReference type="Gene3D" id="3.20.20.80">
    <property type="entry name" value="Glycosidases"/>
    <property type="match status" value="1"/>
</dbReference>
<dbReference type="SMR" id="W4QLJ5"/>
<dbReference type="EMBL" id="BAUU01000031">
    <property type="protein sequence ID" value="GAE32229.1"/>
    <property type="molecule type" value="Genomic_DNA"/>
</dbReference>
<dbReference type="Proteomes" id="UP000018895">
    <property type="component" value="Unassembled WGS sequence"/>
</dbReference>
<name>W4QLJ5_9BACI</name>
<keyword evidence="3 4" id="KW-0326">Glycosidase</keyword>
<evidence type="ECO:0000256" key="3">
    <source>
        <dbReference type="ARBA" id="ARBA00023295"/>
    </source>
</evidence>
<dbReference type="Pfam" id="PF00150">
    <property type="entry name" value="Cellulase"/>
    <property type="match status" value="1"/>
</dbReference>
<dbReference type="STRING" id="1236971.JCM9152_3753"/>
<organism evidence="8 9">
    <name type="scientific">Halalkalibacter hemicellulosilyticusJCM 9152</name>
    <dbReference type="NCBI Taxonomy" id="1236971"/>
    <lineage>
        <taxon>Bacteria</taxon>
        <taxon>Bacillati</taxon>
        <taxon>Bacillota</taxon>
        <taxon>Bacilli</taxon>
        <taxon>Bacillales</taxon>
        <taxon>Bacillaceae</taxon>
        <taxon>Halalkalibacter</taxon>
    </lineage>
</organism>
<dbReference type="Pfam" id="PF21253">
    <property type="entry name" value="Mann_GBD_bact"/>
    <property type="match status" value="1"/>
</dbReference>
<dbReference type="PANTHER" id="PTHR34142:SF1">
    <property type="entry name" value="GLYCOSIDE HYDROLASE FAMILY 5 DOMAIN-CONTAINING PROTEIN"/>
    <property type="match status" value="1"/>
</dbReference>
<dbReference type="SUPFAM" id="SSF51445">
    <property type="entry name" value="(Trans)glycosidases"/>
    <property type="match status" value="1"/>
</dbReference>
<dbReference type="RefSeq" id="WP_052016085.1">
    <property type="nucleotide sequence ID" value="NZ_BAUU01000031.1"/>
</dbReference>
<dbReference type="InterPro" id="IPR049475">
    <property type="entry name" value="Mann_GBD_bact"/>
</dbReference>
<evidence type="ECO:0000256" key="5">
    <source>
        <dbReference type="SAM" id="SignalP"/>
    </source>
</evidence>
<comment type="caution">
    <text evidence="8">The sequence shown here is derived from an EMBL/GenBank/DDBJ whole genome shotgun (WGS) entry which is preliminary data.</text>
</comment>
<feature type="chain" id="PRO_5004848869" evidence="5">
    <location>
        <begin position="22"/>
        <end position="490"/>
    </location>
</feature>
<dbReference type="InterPro" id="IPR008979">
    <property type="entry name" value="Galactose-bd-like_sf"/>
</dbReference>
<dbReference type="AlphaFoldDB" id="W4QLJ5"/>
<evidence type="ECO:0000256" key="1">
    <source>
        <dbReference type="ARBA" id="ARBA00005641"/>
    </source>
</evidence>
<evidence type="ECO:0000313" key="9">
    <source>
        <dbReference type="Proteomes" id="UP000018895"/>
    </source>
</evidence>
<dbReference type="InterPro" id="IPR001547">
    <property type="entry name" value="Glyco_hydro_5"/>
</dbReference>
<dbReference type="OrthoDB" id="220114at2"/>
<evidence type="ECO:0000256" key="2">
    <source>
        <dbReference type="ARBA" id="ARBA00022801"/>
    </source>
</evidence>
<feature type="signal peptide" evidence="5">
    <location>
        <begin position="1"/>
        <end position="21"/>
    </location>
</feature>
<evidence type="ECO:0000256" key="4">
    <source>
        <dbReference type="RuleBase" id="RU361153"/>
    </source>
</evidence>
<evidence type="ECO:0000259" key="7">
    <source>
        <dbReference type="Pfam" id="PF21253"/>
    </source>
</evidence>
<dbReference type="PANTHER" id="PTHR34142">
    <property type="entry name" value="ENDO-BETA-1,4-GLUCANASE A"/>
    <property type="match status" value="1"/>
</dbReference>
<accession>W4QLJ5</accession>
<feature type="domain" description="Mannanase galactose-binding" evidence="7">
    <location>
        <begin position="345"/>
        <end position="486"/>
    </location>
</feature>
<dbReference type="GO" id="GO:0004553">
    <property type="term" value="F:hydrolase activity, hydrolyzing O-glycosyl compounds"/>
    <property type="evidence" value="ECO:0007669"/>
    <property type="project" value="InterPro"/>
</dbReference>